<sequence>MGANPSKTLDPPQTLVWKSDTPVQFSPTLLNSLQASPESDSTRAKALELQIQSRVNAELQRLQSDAAKEYTDLQARISAIESKSSDNTSAGDKLREMGREAVQSDIRELQHKLQQRKRVREIDEGVAVAKEALVTCLTENDRRPLDCWAKVQKFKEEVARLENEWVEKVVR</sequence>
<evidence type="ECO:0000256" key="1">
    <source>
        <dbReference type="SAM" id="Coils"/>
    </source>
</evidence>
<evidence type="ECO:0008006" key="4">
    <source>
        <dbReference type="Google" id="ProtNLM"/>
    </source>
</evidence>
<dbReference type="Pfam" id="PF07956">
    <property type="entry name" value="DUF1690"/>
    <property type="match status" value="1"/>
</dbReference>
<dbReference type="AlphaFoldDB" id="A0A383UN53"/>
<proteinExistence type="predicted"/>
<dbReference type="Proteomes" id="UP000275772">
    <property type="component" value="Unassembled WGS sequence"/>
</dbReference>
<evidence type="ECO:0000313" key="3">
    <source>
        <dbReference type="Proteomes" id="UP000275772"/>
    </source>
</evidence>
<name>A0A383UN53_BLUHO</name>
<accession>A0A383UN53</accession>
<feature type="coiled-coil region" evidence="1">
    <location>
        <begin position="56"/>
        <end position="119"/>
    </location>
</feature>
<dbReference type="InterPro" id="IPR012471">
    <property type="entry name" value="DUF1690"/>
</dbReference>
<organism evidence="2 3">
    <name type="scientific">Blumeria hordei</name>
    <name type="common">Barley powdery mildew</name>
    <name type="synonym">Blumeria graminis f. sp. hordei</name>
    <dbReference type="NCBI Taxonomy" id="2867405"/>
    <lineage>
        <taxon>Eukaryota</taxon>
        <taxon>Fungi</taxon>
        <taxon>Dikarya</taxon>
        <taxon>Ascomycota</taxon>
        <taxon>Pezizomycotina</taxon>
        <taxon>Leotiomycetes</taxon>
        <taxon>Erysiphales</taxon>
        <taxon>Erysiphaceae</taxon>
        <taxon>Blumeria</taxon>
    </lineage>
</organism>
<dbReference type="VEuPathDB" id="FungiDB:BLGHR1_11526"/>
<dbReference type="EMBL" id="UNSH01000026">
    <property type="protein sequence ID" value="SZF00780.1"/>
    <property type="molecule type" value="Genomic_DNA"/>
</dbReference>
<gene>
    <name evidence="2" type="ORF">BLGHR1_11526</name>
</gene>
<protein>
    <recommendedName>
        <fullName evidence="4">Altered inheritance of mitochondria protein 13, mitochondrial</fullName>
    </recommendedName>
</protein>
<evidence type="ECO:0000313" key="2">
    <source>
        <dbReference type="EMBL" id="SZF00780.1"/>
    </source>
</evidence>
<reference evidence="2 3" key="1">
    <citation type="submission" date="2017-11" db="EMBL/GenBank/DDBJ databases">
        <authorList>
            <person name="Kracher B."/>
        </authorList>
    </citation>
    <scope>NUCLEOTIDE SEQUENCE [LARGE SCALE GENOMIC DNA]</scope>
    <source>
        <strain evidence="2 3">RACE1</strain>
    </source>
</reference>
<keyword evidence="1" id="KW-0175">Coiled coil</keyword>